<dbReference type="SUPFAM" id="SSF54637">
    <property type="entry name" value="Thioesterase/thiol ester dehydrase-isomerase"/>
    <property type="match status" value="1"/>
</dbReference>
<dbReference type="CDD" id="cd00586">
    <property type="entry name" value="4HBT"/>
    <property type="match status" value="1"/>
</dbReference>
<name>A0ABT7LGS3_9BURK</name>
<dbReference type="InterPro" id="IPR050563">
    <property type="entry name" value="4-hydroxybenzoyl-CoA_TE"/>
</dbReference>
<evidence type="ECO:0000256" key="1">
    <source>
        <dbReference type="ARBA" id="ARBA00005953"/>
    </source>
</evidence>
<dbReference type="RefSeq" id="WP_285982161.1">
    <property type="nucleotide sequence ID" value="NZ_JASVDS010000002.1"/>
</dbReference>
<dbReference type="PANTHER" id="PTHR31793">
    <property type="entry name" value="4-HYDROXYBENZOYL-COA THIOESTERASE FAMILY MEMBER"/>
    <property type="match status" value="1"/>
</dbReference>
<dbReference type="Gene3D" id="3.10.129.10">
    <property type="entry name" value="Hotdog Thioesterase"/>
    <property type="match status" value="1"/>
</dbReference>
<evidence type="ECO:0000256" key="2">
    <source>
        <dbReference type="ARBA" id="ARBA00022801"/>
    </source>
</evidence>
<accession>A0ABT7LGS3</accession>
<dbReference type="PANTHER" id="PTHR31793:SF27">
    <property type="entry name" value="NOVEL THIOESTERASE SUPERFAMILY DOMAIN AND SAPOSIN A-TYPE DOMAIN CONTAINING PROTEIN (0610012H03RIK)"/>
    <property type="match status" value="1"/>
</dbReference>
<reference evidence="3 4" key="1">
    <citation type="submission" date="2023-06" db="EMBL/GenBank/DDBJ databases">
        <title>Pelomonas sp. APW6 16S ribosomal RNA gene genome sequencing and assembly.</title>
        <authorList>
            <person name="Woo H."/>
        </authorList>
    </citation>
    <scope>NUCLEOTIDE SEQUENCE [LARGE SCALE GENOMIC DNA]</scope>
    <source>
        <strain evidence="3 4">APW6</strain>
    </source>
</reference>
<proteinExistence type="inferred from homology"/>
<keyword evidence="2 3" id="KW-0378">Hydrolase</keyword>
<comment type="caution">
    <text evidence="3">The sequence shown here is derived from an EMBL/GenBank/DDBJ whole genome shotgun (WGS) entry which is preliminary data.</text>
</comment>
<keyword evidence="4" id="KW-1185">Reference proteome</keyword>
<gene>
    <name evidence="3" type="ORF">QRD43_09075</name>
</gene>
<dbReference type="Pfam" id="PF13279">
    <property type="entry name" value="4HBT_2"/>
    <property type="match status" value="1"/>
</dbReference>
<evidence type="ECO:0000313" key="3">
    <source>
        <dbReference type="EMBL" id="MDL5032060.1"/>
    </source>
</evidence>
<sequence length="158" mass="17456">MTTAAPAPRADARPGPEPRSAFARFVPLTTRWMDNDLYGHLNNVIYYSLFDTAVNQYLIEQGALDLHGGTVIGLVVETRCNYFESLAFPQRVEAGLRVAHRGRSSVRYEIGLFAEGAPLSAARGHFVHVYVDRESRRPVPALPAAYLNALQALEGFPL</sequence>
<dbReference type="Proteomes" id="UP001238603">
    <property type="component" value="Unassembled WGS sequence"/>
</dbReference>
<evidence type="ECO:0000313" key="4">
    <source>
        <dbReference type="Proteomes" id="UP001238603"/>
    </source>
</evidence>
<comment type="similarity">
    <text evidence="1">Belongs to the 4-hydroxybenzoyl-CoA thioesterase family.</text>
</comment>
<protein>
    <submittedName>
        <fullName evidence="3">Thioesterase family protein</fullName>
        <ecNumber evidence="3">3.1.2.-</ecNumber>
    </submittedName>
</protein>
<organism evidence="3 4">
    <name type="scientific">Roseateles subflavus</name>
    <dbReference type="NCBI Taxonomy" id="3053353"/>
    <lineage>
        <taxon>Bacteria</taxon>
        <taxon>Pseudomonadati</taxon>
        <taxon>Pseudomonadota</taxon>
        <taxon>Betaproteobacteria</taxon>
        <taxon>Burkholderiales</taxon>
        <taxon>Sphaerotilaceae</taxon>
        <taxon>Roseateles</taxon>
    </lineage>
</organism>
<dbReference type="EC" id="3.1.2.-" evidence="3"/>
<dbReference type="InterPro" id="IPR029069">
    <property type="entry name" value="HotDog_dom_sf"/>
</dbReference>
<dbReference type="GO" id="GO:0016787">
    <property type="term" value="F:hydrolase activity"/>
    <property type="evidence" value="ECO:0007669"/>
    <property type="project" value="UniProtKB-KW"/>
</dbReference>
<dbReference type="EMBL" id="JASVDS010000002">
    <property type="protein sequence ID" value="MDL5032060.1"/>
    <property type="molecule type" value="Genomic_DNA"/>
</dbReference>